<dbReference type="Proteomes" id="UP000482800">
    <property type="component" value="Unassembled WGS sequence"/>
</dbReference>
<dbReference type="AlphaFoldDB" id="A0A6V8K458"/>
<reference evidence="2 3" key="1">
    <citation type="submission" date="2020-03" db="EMBL/GenBank/DDBJ databases">
        <title>Whole genome shotgun sequence of Phytohabitans houttuyneae NBRC 108639.</title>
        <authorList>
            <person name="Komaki H."/>
            <person name="Tamura T."/>
        </authorList>
    </citation>
    <scope>NUCLEOTIDE SEQUENCE [LARGE SCALE GENOMIC DNA]</scope>
    <source>
        <strain evidence="2 3">NBRC 108639</strain>
    </source>
</reference>
<gene>
    <name evidence="2" type="ORF">Phou_013610</name>
</gene>
<feature type="compositionally biased region" description="Low complexity" evidence="1">
    <location>
        <begin position="291"/>
        <end position="317"/>
    </location>
</feature>
<organism evidence="2 3">
    <name type="scientific">Phytohabitans houttuyneae</name>
    <dbReference type="NCBI Taxonomy" id="1076126"/>
    <lineage>
        <taxon>Bacteria</taxon>
        <taxon>Bacillati</taxon>
        <taxon>Actinomycetota</taxon>
        <taxon>Actinomycetes</taxon>
        <taxon>Micromonosporales</taxon>
        <taxon>Micromonosporaceae</taxon>
    </lineage>
</organism>
<evidence type="ECO:0008006" key="4">
    <source>
        <dbReference type="Google" id="ProtNLM"/>
    </source>
</evidence>
<dbReference type="EMBL" id="BLPF01000001">
    <property type="protein sequence ID" value="GFJ77181.1"/>
    <property type="molecule type" value="Genomic_DNA"/>
</dbReference>
<reference evidence="2 3" key="2">
    <citation type="submission" date="2020-03" db="EMBL/GenBank/DDBJ databases">
        <authorList>
            <person name="Ichikawa N."/>
            <person name="Kimura A."/>
            <person name="Kitahashi Y."/>
            <person name="Uohara A."/>
        </authorList>
    </citation>
    <scope>NUCLEOTIDE SEQUENCE [LARGE SCALE GENOMIC DNA]</scope>
    <source>
        <strain evidence="2 3">NBRC 108639</strain>
    </source>
</reference>
<sequence length="328" mass="34491">MHGVGDRRALSIGVSRFGPGAEPEEEGLPAAFDALPFAPDRARAVAEIMGRFGYDSAALDKVDELAAASLSGGIWNAARAAGRDGVLVVHVISHGIVTRSGALFAVGADGCHHPLTDVGRWLQDVADFEHHPRTLFLLDLCHAGTAARLPWQPALADGTGRAWVIAACGPSEGAFNGRFSEAVVNVLRAFADREIAIDPARRHIPLATVAREIRREVKRLAEADGALPQEVTGSLVDISVDPPSLPFFPNPGFLESPRTRVRPQVDVGVAPSWTTSTRPSTRAISWSGRPATARSPAGPALAASAAGGGSCRSSPPGWTATTRCRCAW</sequence>
<feature type="region of interest" description="Disordered" evidence="1">
    <location>
        <begin position="270"/>
        <end position="320"/>
    </location>
</feature>
<comment type="caution">
    <text evidence="2">The sequence shown here is derived from an EMBL/GenBank/DDBJ whole genome shotgun (WGS) entry which is preliminary data.</text>
</comment>
<proteinExistence type="predicted"/>
<dbReference type="Gene3D" id="3.40.50.1460">
    <property type="match status" value="1"/>
</dbReference>
<evidence type="ECO:0000313" key="2">
    <source>
        <dbReference type="EMBL" id="GFJ77181.1"/>
    </source>
</evidence>
<feature type="compositionally biased region" description="Low complexity" evidence="1">
    <location>
        <begin position="271"/>
        <end position="282"/>
    </location>
</feature>
<evidence type="ECO:0000256" key="1">
    <source>
        <dbReference type="SAM" id="MobiDB-lite"/>
    </source>
</evidence>
<dbReference type="RefSeq" id="WP_173054459.1">
    <property type="nucleotide sequence ID" value="NZ_BLPF01000001.1"/>
</dbReference>
<name>A0A6V8K458_9ACTN</name>
<protein>
    <recommendedName>
        <fullName evidence="4">Caspase family p20 domain-containing protein</fullName>
    </recommendedName>
</protein>
<evidence type="ECO:0000313" key="3">
    <source>
        <dbReference type="Proteomes" id="UP000482800"/>
    </source>
</evidence>
<keyword evidence="3" id="KW-1185">Reference proteome</keyword>
<accession>A0A6V8K458</accession>